<proteinExistence type="predicted"/>
<reference evidence="1 2" key="1">
    <citation type="submission" date="2014-03" db="EMBL/GenBank/DDBJ databases">
        <title>complete genome sequence of Flavobacteriaceae bacterium JBKA-6.</title>
        <authorList>
            <person name="Takano T."/>
            <person name="Nakamura Y."/>
            <person name="Takuma S."/>
            <person name="Yasuike M."/>
            <person name="Matsuyama T."/>
            <person name="Sakai T."/>
            <person name="Fujiwara A."/>
            <person name="Kimoto K."/>
            <person name="Fukuda Y."/>
            <person name="Kondo H."/>
            <person name="Hirono I."/>
            <person name="Nakayasu C."/>
        </authorList>
    </citation>
    <scope>NUCLEOTIDE SEQUENCE [LARGE SCALE GENOMIC DNA]</scope>
    <source>
        <strain evidence="1 2">JBKA-6</strain>
    </source>
</reference>
<dbReference type="KEGG" id="ise:JBKA6_1295"/>
<protein>
    <submittedName>
        <fullName evidence="1">Uncharacterized protein</fullName>
    </submittedName>
</protein>
<evidence type="ECO:0000313" key="2">
    <source>
        <dbReference type="Proteomes" id="UP000243197"/>
    </source>
</evidence>
<keyword evidence="2" id="KW-1185">Reference proteome</keyword>
<name>A0A1J1E5I5_9FLAO</name>
<gene>
    <name evidence="1" type="ORF">JBKA6_1295</name>
</gene>
<organism evidence="1 2">
    <name type="scientific">Ichthyobacterium seriolicida</name>
    <dbReference type="NCBI Taxonomy" id="242600"/>
    <lineage>
        <taxon>Bacteria</taxon>
        <taxon>Pseudomonadati</taxon>
        <taxon>Bacteroidota</taxon>
        <taxon>Flavobacteriia</taxon>
        <taxon>Flavobacteriales</taxon>
        <taxon>Ichthyobacteriaceae</taxon>
        <taxon>Ichthyobacterium</taxon>
    </lineage>
</organism>
<evidence type="ECO:0000313" key="1">
    <source>
        <dbReference type="EMBL" id="BAV95308.1"/>
    </source>
</evidence>
<dbReference type="EMBL" id="AP014564">
    <property type="protein sequence ID" value="BAV95308.1"/>
    <property type="molecule type" value="Genomic_DNA"/>
</dbReference>
<dbReference type="Proteomes" id="UP000243197">
    <property type="component" value="Chromosome"/>
</dbReference>
<sequence>MTFIYNSEQKGMTGKILVEASSFYLYCFSLKTIKLYF</sequence>
<dbReference type="AlphaFoldDB" id="A0A1J1E5I5"/>
<accession>A0A1J1E5I5</accession>